<comment type="similarity">
    <text evidence="2 10">Belongs to the CheZ family.</text>
</comment>
<evidence type="ECO:0000256" key="9">
    <source>
        <dbReference type="ARBA" id="ARBA00029599"/>
    </source>
</evidence>
<evidence type="ECO:0000256" key="6">
    <source>
        <dbReference type="ARBA" id="ARBA00022779"/>
    </source>
</evidence>
<evidence type="ECO:0000256" key="11">
    <source>
        <dbReference type="SAM" id="MobiDB-lite"/>
    </source>
</evidence>
<dbReference type="PANTHER" id="PTHR43693">
    <property type="entry name" value="PROTEIN PHOSPHATASE CHEZ"/>
    <property type="match status" value="1"/>
</dbReference>
<dbReference type="Proteomes" id="UP000035080">
    <property type="component" value="Chromosome"/>
</dbReference>
<keyword evidence="4 10" id="KW-0963">Cytoplasm</keyword>
<feature type="region of interest" description="Disordered" evidence="11">
    <location>
        <begin position="1"/>
        <end position="21"/>
    </location>
</feature>
<comment type="subunit">
    <text evidence="10">Homodimer.</text>
</comment>
<reference evidence="12 13" key="1">
    <citation type="journal article" date="2015" name="Genome Announc.">
        <title>Genome Sequences of Two Pandoraea pnomenusa Isolates Recovered 11 Months Apart from a Cystic Fibrosis Patient.</title>
        <authorList>
            <person name="Ee R."/>
            <person name="Ambrose M."/>
            <person name="Lazenby J."/>
            <person name="Williams P."/>
            <person name="Chan K.G."/>
            <person name="Roddam L."/>
        </authorList>
    </citation>
    <scope>NUCLEOTIDE SEQUENCE [LARGE SCALE GENOMIC DNA]</scope>
    <source>
        <strain evidence="12 13">6399</strain>
    </source>
</reference>
<dbReference type="InterPro" id="IPR050992">
    <property type="entry name" value="CheZ_family_phosphatases"/>
</dbReference>
<evidence type="ECO:0000256" key="5">
    <source>
        <dbReference type="ARBA" id="ARBA00022500"/>
    </source>
</evidence>
<sequence>MSVTHEASTEWPGEPDGAYVTGEADPAERMLMRIGQLTRMLRDNLRELGLDKQLEQAAEAIPDARDRLNYVATMTEQAAVRALTAIELAKPLQDRLEADANALDERWAKWFDEPLELEDARKLVLETRTYLRRVPEDTRATNNHLMEIMMAQDFQDLTGQVIKKVMDVVQEIEKHLLQTLLENMPPEKRKEAEDSLLNGPQIKKEGRTDIVADQGQVDDLLASLGF</sequence>
<dbReference type="NCBIfam" id="NF008368">
    <property type="entry name" value="PRK11166.1"/>
    <property type="match status" value="1"/>
</dbReference>
<dbReference type="Gene3D" id="1.20.5.590">
    <property type="entry name" value="Single helix bin"/>
    <property type="match status" value="1"/>
</dbReference>
<keyword evidence="13" id="KW-1185">Reference proteome</keyword>
<proteinExistence type="inferred from homology"/>
<evidence type="ECO:0000256" key="3">
    <source>
        <dbReference type="ARBA" id="ARBA00018484"/>
    </source>
</evidence>
<dbReference type="Pfam" id="PF04344">
    <property type="entry name" value="CheZ"/>
    <property type="match status" value="1"/>
</dbReference>
<dbReference type="SUPFAM" id="SSF75708">
    <property type="entry name" value="Chemotaxis phosphatase CheZ"/>
    <property type="match status" value="1"/>
</dbReference>
<keyword evidence="8 10" id="KW-0904">Protein phosphatase</keyword>
<keyword evidence="6 10" id="KW-0283">Flagellar rotation</keyword>
<dbReference type="InterPro" id="IPR007439">
    <property type="entry name" value="Chemotax_Pase_CheZ"/>
</dbReference>
<keyword evidence="7 10" id="KW-0378">Hydrolase</keyword>
<evidence type="ECO:0000256" key="4">
    <source>
        <dbReference type="ARBA" id="ARBA00022490"/>
    </source>
</evidence>
<accession>A0ABX6HYF9</accession>
<evidence type="ECO:0000256" key="10">
    <source>
        <dbReference type="PIRNR" id="PIRNR002884"/>
    </source>
</evidence>
<name>A0ABX6HYF9_9BURK</name>
<evidence type="ECO:0000256" key="1">
    <source>
        <dbReference type="ARBA" id="ARBA00004496"/>
    </source>
</evidence>
<evidence type="ECO:0000313" key="13">
    <source>
        <dbReference type="Proteomes" id="UP000035080"/>
    </source>
</evidence>
<dbReference type="PIRSF" id="PIRSF002884">
    <property type="entry name" value="CheZ"/>
    <property type="match status" value="1"/>
</dbReference>
<keyword evidence="5 10" id="KW-0145">Chemotaxis</keyword>
<dbReference type="EMBL" id="CP047385">
    <property type="protein sequence ID" value="QHF15997.1"/>
    <property type="molecule type" value="Genomic_DNA"/>
</dbReference>
<comment type="function">
    <text evidence="10">Plays an important role in bacterial chemotaxis signal transduction pathway by accelerating the dephosphorylation of phosphorylated CheY (CheY-P).</text>
</comment>
<gene>
    <name evidence="12" type="primary">cheZ</name>
    <name evidence="12" type="ORF">PI93_024220</name>
</gene>
<dbReference type="PANTHER" id="PTHR43693:SF1">
    <property type="entry name" value="PROTEIN PHOSPHATASE CHEZ"/>
    <property type="match status" value="1"/>
</dbReference>
<protein>
    <recommendedName>
        <fullName evidence="3 10">Protein phosphatase CheZ</fullName>
        <ecNumber evidence="10">3.1.3.-</ecNumber>
    </recommendedName>
    <alternativeName>
        <fullName evidence="9 10">Chemotaxis protein CheZ</fullName>
    </alternativeName>
</protein>
<dbReference type="GO" id="GO:0016787">
    <property type="term" value="F:hydrolase activity"/>
    <property type="evidence" value="ECO:0007669"/>
    <property type="project" value="UniProtKB-KW"/>
</dbReference>
<comment type="subcellular location">
    <subcellularLocation>
        <location evidence="1 10">Cytoplasm</location>
    </subcellularLocation>
</comment>
<evidence type="ECO:0000313" key="12">
    <source>
        <dbReference type="EMBL" id="QHF15997.1"/>
    </source>
</evidence>
<dbReference type="EC" id="3.1.3.-" evidence="10"/>
<evidence type="ECO:0000256" key="2">
    <source>
        <dbReference type="ARBA" id="ARBA00005908"/>
    </source>
</evidence>
<evidence type="ECO:0000256" key="8">
    <source>
        <dbReference type="ARBA" id="ARBA00022912"/>
    </source>
</evidence>
<evidence type="ECO:0000256" key="7">
    <source>
        <dbReference type="ARBA" id="ARBA00022801"/>
    </source>
</evidence>
<dbReference type="RefSeq" id="WP_080759034.1">
    <property type="nucleotide sequence ID" value="NZ_CABPRW010000007.1"/>
</dbReference>
<dbReference type="Gene3D" id="1.10.287.500">
    <property type="entry name" value="Helix hairpin bin"/>
    <property type="match status" value="1"/>
</dbReference>
<organism evidence="12 13">
    <name type="scientific">Pandoraea fibrosis</name>
    <dbReference type="NCBI Taxonomy" id="1891094"/>
    <lineage>
        <taxon>Bacteria</taxon>
        <taxon>Pseudomonadati</taxon>
        <taxon>Pseudomonadota</taxon>
        <taxon>Betaproteobacteria</taxon>
        <taxon>Burkholderiales</taxon>
        <taxon>Burkholderiaceae</taxon>
        <taxon>Pandoraea</taxon>
    </lineage>
</organism>